<keyword evidence="7" id="KW-1185">Reference proteome</keyword>
<dbReference type="AlphaFoldDB" id="A0A5Q2RKQ3"/>
<evidence type="ECO:0000313" key="7">
    <source>
        <dbReference type="Proteomes" id="UP000334019"/>
    </source>
</evidence>
<evidence type="ECO:0000256" key="5">
    <source>
        <dbReference type="SAM" id="MobiDB-lite"/>
    </source>
</evidence>
<dbReference type="CDD" id="cd07067">
    <property type="entry name" value="HP_PGM_like"/>
    <property type="match status" value="1"/>
</dbReference>
<dbReference type="PROSITE" id="PS00175">
    <property type="entry name" value="PG_MUTASE"/>
    <property type="match status" value="1"/>
</dbReference>
<dbReference type="InterPro" id="IPR050275">
    <property type="entry name" value="PGM_Phosphatase"/>
</dbReference>
<dbReference type="PANTHER" id="PTHR48100">
    <property type="entry name" value="BROAD-SPECIFICITY PHOSPHATASE YOR283W-RELATED"/>
    <property type="match status" value="1"/>
</dbReference>
<dbReference type="PANTHER" id="PTHR48100:SF1">
    <property type="entry name" value="HISTIDINE PHOSPHATASE FAMILY PROTEIN-RELATED"/>
    <property type="match status" value="1"/>
</dbReference>
<feature type="binding site" evidence="4">
    <location>
        <position position="97"/>
    </location>
    <ligand>
        <name>substrate</name>
    </ligand>
</feature>
<gene>
    <name evidence="6" type="ORF">GH723_00860</name>
</gene>
<dbReference type="InterPro" id="IPR029033">
    <property type="entry name" value="His_PPase_superfam"/>
</dbReference>
<name>A0A5Q2RKQ3_9ACTN</name>
<evidence type="ECO:0000313" key="6">
    <source>
        <dbReference type="EMBL" id="QGG93775.1"/>
    </source>
</evidence>
<organism evidence="6 7">
    <name type="scientific">Actinomarinicola tropica</name>
    <dbReference type="NCBI Taxonomy" id="2789776"/>
    <lineage>
        <taxon>Bacteria</taxon>
        <taxon>Bacillati</taxon>
        <taxon>Actinomycetota</taxon>
        <taxon>Acidimicrobiia</taxon>
        <taxon>Acidimicrobiales</taxon>
        <taxon>Iamiaceae</taxon>
        <taxon>Actinomarinicola</taxon>
    </lineage>
</organism>
<dbReference type="Pfam" id="PF00300">
    <property type="entry name" value="His_Phos_1"/>
    <property type="match status" value="1"/>
</dbReference>
<dbReference type="SMART" id="SM00855">
    <property type="entry name" value="PGAM"/>
    <property type="match status" value="1"/>
</dbReference>
<evidence type="ECO:0000256" key="4">
    <source>
        <dbReference type="PIRSR" id="PIRSR613078-2"/>
    </source>
</evidence>
<dbReference type="InterPro" id="IPR001345">
    <property type="entry name" value="PG/BPGM_mutase_AS"/>
</dbReference>
<keyword evidence="1" id="KW-0324">Glycolysis</keyword>
<dbReference type="InterPro" id="IPR013078">
    <property type="entry name" value="His_Pase_superF_clade-1"/>
</dbReference>
<accession>A0A5Q2RKQ3</accession>
<dbReference type="KEGG" id="atq:GH723_00860"/>
<proteinExistence type="predicted"/>
<evidence type="ECO:0000256" key="3">
    <source>
        <dbReference type="PIRSR" id="PIRSR613078-1"/>
    </source>
</evidence>
<feature type="compositionally biased region" description="Low complexity" evidence="5">
    <location>
        <begin position="1"/>
        <end position="10"/>
    </location>
</feature>
<evidence type="ECO:0000256" key="2">
    <source>
        <dbReference type="ARBA" id="ARBA00023235"/>
    </source>
</evidence>
<evidence type="ECO:0000256" key="1">
    <source>
        <dbReference type="ARBA" id="ARBA00023152"/>
    </source>
</evidence>
<feature type="region of interest" description="Disordered" evidence="5">
    <location>
        <begin position="1"/>
        <end position="31"/>
    </location>
</feature>
<feature type="active site" description="Proton donor/acceptor" evidence="3">
    <location>
        <position position="122"/>
    </location>
</feature>
<reference evidence="6 7" key="1">
    <citation type="submission" date="2019-11" db="EMBL/GenBank/DDBJ databases">
        <authorList>
            <person name="He Y."/>
        </authorList>
    </citation>
    <scope>NUCLEOTIDE SEQUENCE [LARGE SCALE GENOMIC DNA]</scope>
    <source>
        <strain evidence="6 7">SCSIO 58843</strain>
    </source>
</reference>
<dbReference type="GO" id="GO:0005737">
    <property type="term" value="C:cytoplasm"/>
    <property type="evidence" value="ECO:0007669"/>
    <property type="project" value="TreeGrafter"/>
</dbReference>
<feature type="active site" description="Tele-phosphohistidine intermediate" evidence="3">
    <location>
        <position position="50"/>
    </location>
</feature>
<dbReference type="EMBL" id="CP045851">
    <property type="protein sequence ID" value="QGG93775.1"/>
    <property type="molecule type" value="Genomic_DNA"/>
</dbReference>
<sequence>MRSSSSTSESVRGRRTTPGPCSTGDMPTVSPTERAVGYRRRMTRLLLVRHGQSTWNADGRWQGQADPPLSSFGRLQAAHAAKAVGSVDVIVASDLERARDTALIISEAIGVGPVVIDADLRERDAGEWSGLTRQEIEERWPGYLDARKRPPGWESDVSVLERLHRALERIEEEYAGADVLVVTHGGVIYALEGHHDVEWLRIANLEAREVHLAGGTTTLRERLVLVDPDEITVPHQI</sequence>
<dbReference type="Proteomes" id="UP000334019">
    <property type="component" value="Chromosome"/>
</dbReference>
<keyword evidence="2" id="KW-0413">Isomerase</keyword>
<dbReference type="GO" id="GO:0016791">
    <property type="term" value="F:phosphatase activity"/>
    <property type="evidence" value="ECO:0007669"/>
    <property type="project" value="TreeGrafter"/>
</dbReference>
<feature type="binding site" evidence="4">
    <location>
        <begin position="49"/>
        <end position="56"/>
    </location>
    <ligand>
        <name>substrate</name>
    </ligand>
</feature>
<dbReference type="Gene3D" id="3.40.50.1240">
    <property type="entry name" value="Phosphoglycerate mutase-like"/>
    <property type="match status" value="1"/>
</dbReference>
<protein>
    <submittedName>
        <fullName evidence="6">Histidine phosphatase family protein</fullName>
    </submittedName>
</protein>
<dbReference type="SUPFAM" id="SSF53254">
    <property type="entry name" value="Phosphoglycerate mutase-like"/>
    <property type="match status" value="1"/>
</dbReference>